<reference evidence="3" key="1">
    <citation type="submission" date="2024-04" db="EMBL/GenBank/DDBJ databases">
        <title>Phylogenomic analyses of a clade within the roseobacter group suggest taxonomic reassignments of species of the genera Aestuariivita, Citreicella, Loktanella, Nautella, Pelagibaca, Ruegeria, Thalassobius, Thiobacimonas and Tropicibacter, and the proposal o.</title>
        <authorList>
            <person name="Jeon C.O."/>
        </authorList>
    </citation>
    <scope>NUCLEOTIDE SEQUENCE [LARGE SCALE GENOMIC DNA]</scope>
    <source>
        <strain evidence="3">BS5-3</strain>
    </source>
</reference>
<evidence type="ECO:0000313" key="2">
    <source>
        <dbReference type="EMBL" id="WZC48452.1"/>
    </source>
</evidence>
<proteinExistence type="predicted"/>
<keyword evidence="3" id="KW-1185">Reference proteome</keyword>
<feature type="chain" id="PRO_5046135309" evidence="1">
    <location>
        <begin position="19"/>
        <end position="210"/>
    </location>
</feature>
<name>A0ABZ2V1U8_9RHOB</name>
<dbReference type="RefSeq" id="WP_341366568.1">
    <property type="nucleotide sequence ID" value="NZ_CP150951.2"/>
</dbReference>
<protein>
    <submittedName>
        <fullName evidence="2">Uncharacterized protein</fullName>
    </submittedName>
</protein>
<accession>A0ABZ2V1U8</accession>
<dbReference type="Proteomes" id="UP001440612">
    <property type="component" value="Chromosome"/>
</dbReference>
<dbReference type="EMBL" id="CP150951">
    <property type="protein sequence ID" value="WZC48452.1"/>
    <property type="molecule type" value="Genomic_DNA"/>
</dbReference>
<gene>
    <name evidence="2" type="ORF">AABB29_16560</name>
</gene>
<organism evidence="2 3">
    <name type="scientific">Yoonia phaeophyticola</name>
    <dbReference type="NCBI Taxonomy" id="3137369"/>
    <lineage>
        <taxon>Bacteria</taxon>
        <taxon>Pseudomonadati</taxon>
        <taxon>Pseudomonadota</taxon>
        <taxon>Alphaproteobacteria</taxon>
        <taxon>Rhodobacterales</taxon>
        <taxon>Paracoccaceae</taxon>
        <taxon>Yoonia</taxon>
    </lineage>
</organism>
<sequence length="210" mass="23921">MTVSNVRTWLSAIFLVFATTATPQQVQQTQTASDQLVSAFETVGYEKVDLRGCGVAFARRFEPTERNNGFFAYWRYLDISTIRSLSDARVEVKEFSDGTDFLLTLQYNDAYWERYSQLLSFDRWVASAYPQSNWPYQFPSSHDEYSSLIEYELHQRVDVVGSLNRSIAFGKFGPVSVIERGAFGIASFDTQSLLDLRASLLQYAAENSCI</sequence>
<feature type="signal peptide" evidence="1">
    <location>
        <begin position="1"/>
        <end position="18"/>
    </location>
</feature>
<evidence type="ECO:0000256" key="1">
    <source>
        <dbReference type="SAM" id="SignalP"/>
    </source>
</evidence>
<keyword evidence="1" id="KW-0732">Signal</keyword>
<evidence type="ECO:0000313" key="3">
    <source>
        <dbReference type="Proteomes" id="UP001440612"/>
    </source>
</evidence>